<evidence type="ECO:0000256" key="3">
    <source>
        <dbReference type="ARBA" id="ARBA00008295"/>
    </source>
</evidence>
<accession>A0A1A8AIH8</accession>
<keyword evidence="4" id="KW-0796">Tight junction</keyword>
<dbReference type="GO" id="GO:0005198">
    <property type="term" value="F:structural molecule activity"/>
    <property type="evidence" value="ECO:0007669"/>
    <property type="project" value="InterPro"/>
</dbReference>
<dbReference type="InterPro" id="IPR004031">
    <property type="entry name" value="PMP22/EMP/MP20/Claudin"/>
</dbReference>
<reference evidence="12" key="1">
    <citation type="submission" date="2016-05" db="EMBL/GenBank/DDBJ databases">
        <authorList>
            <person name="Lavstsen T."/>
            <person name="Jespersen J.S."/>
        </authorList>
    </citation>
    <scope>NUCLEOTIDE SEQUENCE</scope>
    <source>
        <tissue evidence="12">Brain</tissue>
    </source>
</reference>
<dbReference type="KEGG" id="nfu:107384659"/>
<evidence type="ECO:0000313" key="12">
    <source>
        <dbReference type="EMBL" id="SBP54040.1"/>
    </source>
</evidence>
<dbReference type="OMA" id="IPVSWNF"/>
<evidence type="ECO:0000256" key="6">
    <source>
        <dbReference type="ARBA" id="ARBA00022692"/>
    </source>
</evidence>
<feature type="transmembrane region" description="Helical" evidence="10">
    <location>
        <begin position="12"/>
        <end position="34"/>
    </location>
</feature>
<feature type="transmembrane region" description="Helical" evidence="10">
    <location>
        <begin position="176"/>
        <end position="200"/>
    </location>
</feature>
<sequence>MTYLAHTAHSQFCALWMAFTGWTLTAVALGLIQWRVWLVSGTGVITSGVAWVGIWRACFNSYTDVSEGLRNMHCSYISLQEVFTPPEIAAGQVLMLLSLLVGLCGSAGGVYAMRKAYFGLENSIRLCFISTGVLCLLAAVLALVPLLWNLSSVVTNQTIAFPPEFEFPRAPESQQVGGGIGVGIVGSVLMIVSGIVFCSYKLPERTIPMMLHSVLEQLHQSTSSASGPNDHKAVIPSGKDNPAFDMAEYF</sequence>
<gene>
    <name evidence="12" type="primary">Nfu_g_1_024615</name>
    <name evidence="11" type="ORF">G4P62_009579</name>
</gene>
<organism evidence="12">
    <name type="scientific">Nothobranchius furzeri</name>
    <name type="common">Turquoise killifish</name>
    <dbReference type="NCBI Taxonomy" id="105023"/>
    <lineage>
        <taxon>Eukaryota</taxon>
        <taxon>Metazoa</taxon>
        <taxon>Chordata</taxon>
        <taxon>Craniata</taxon>
        <taxon>Vertebrata</taxon>
        <taxon>Euteleostomi</taxon>
        <taxon>Actinopterygii</taxon>
        <taxon>Neopterygii</taxon>
        <taxon>Teleostei</taxon>
        <taxon>Neoteleostei</taxon>
        <taxon>Acanthomorphata</taxon>
        <taxon>Ovalentaria</taxon>
        <taxon>Atherinomorphae</taxon>
        <taxon>Cyprinodontiformes</taxon>
        <taxon>Nothobranchiidae</taxon>
        <taxon>Nothobranchius</taxon>
    </lineage>
</organism>
<name>A0A1A8AIH8_NOTFU</name>
<dbReference type="EMBL" id="HADY01015555">
    <property type="protein sequence ID" value="SBP54040.1"/>
    <property type="molecule type" value="Transcribed_RNA"/>
</dbReference>
<protein>
    <submittedName>
        <fullName evidence="11">Claudin-34-like</fullName>
    </submittedName>
</protein>
<evidence type="ECO:0000256" key="2">
    <source>
        <dbReference type="ARBA" id="ARBA00004651"/>
    </source>
</evidence>
<comment type="subcellular location">
    <subcellularLocation>
        <location evidence="1">Cell junction</location>
        <location evidence="1">Tight junction</location>
    </subcellularLocation>
    <subcellularLocation>
        <location evidence="2">Cell membrane</location>
        <topology evidence="2">Multi-pass membrane protein</topology>
    </subcellularLocation>
</comment>
<keyword evidence="9 10" id="KW-0472">Membrane</keyword>
<dbReference type="InterPro" id="IPR006187">
    <property type="entry name" value="Claudin"/>
</dbReference>
<evidence type="ECO:0000256" key="4">
    <source>
        <dbReference type="ARBA" id="ARBA00022427"/>
    </source>
</evidence>
<dbReference type="Gene3D" id="1.20.140.150">
    <property type="match status" value="1"/>
</dbReference>
<keyword evidence="7" id="KW-0965">Cell junction</keyword>
<evidence type="ECO:0000256" key="9">
    <source>
        <dbReference type="ARBA" id="ARBA00023136"/>
    </source>
</evidence>
<dbReference type="AlphaFoldDB" id="A0A1A8AIH8"/>
<evidence type="ECO:0000256" key="5">
    <source>
        <dbReference type="ARBA" id="ARBA00022475"/>
    </source>
</evidence>
<evidence type="ECO:0000313" key="11">
    <source>
        <dbReference type="EMBL" id="KAF7207178.1"/>
    </source>
</evidence>
<dbReference type="PANTHER" id="PTHR12002">
    <property type="entry name" value="CLAUDIN"/>
    <property type="match status" value="1"/>
</dbReference>
<reference evidence="11" key="3">
    <citation type="submission" date="2020-03" db="EMBL/GenBank/DDBJ databases">
        <title>Intra-Species Differences in Population Size shape Life History and Genome Evolution.</title>
        <authorList>
            <person name="Willemsen D."/>
            <person name="Cui R."/>
            <person name="Valenzano D.R."/>
        </authorList>
    </citation>
    <scope>NUCLEOTIDE SEQUENCE</scope>
    <source>
        <strain evidence="11">GRZ</strain>
        <tissue evidence="11">Whole</tissue>
    </source>
</reference>
<feature type="transmembrane region" description="Helical" evidence="10">
    <location>
        <begin position="124"/>
        <end position="148"/>
    </location>
</feature>
<evidence type="ECO:0000256" key="7">
    <source>
        <dbReference type="ARBA" id="ARBA00022949"/>
    </source>
</evidence>
<keyword evidence="5" id="KW-1003">Cell membrane</keyword>
<evidence type="ECO:0000256" key="1">
    <source>
        <dbReference type="ARBA" id="ARBA00004435"/>
    </source>
</evidence>
<keyword evidence="8 10" id="KW-1133">Transmembrane helix</keyword>
<evidence type="ECO:0000256" key="10">
    <source>
        <dbReference type="SAM" id="Phobius"/>
    </source>
</evidence>
<comment type="similarity">
    <text evidence="3">Belongs to the claudin family.</text>
</comment>
<dbReference type="Pfam" id="PF13903">
    <property type="entry name" value="Claudin_2"/>
    <property type="match status" value="1"/>
</dbReference>
<dbReference type="Proteomes" id="UP000822369">
    <property type="component" value="Chromosome 14"/>
</dbReference>
<reference evidence="12" key="2">
    <citation type="submission" date="2016-06" db="EMBL/GenBank/DDBJ databases">
        <title>The genome of a short-lived fish provides insights into sex chromosome evolution and the genetic control of aging.</title>
        <authorList>
            <person name="Reichwald K."/>
            <person name="Felder M."/>
            <person name="Petzold A."/>
            <person name="Koch P."/>
            <person name="Groth M."/>
            <person name="Platzer M."/>
        </authorList>
    </citation>
    <scope>NUCLEOTIDE SEQUENCE</scope>
    <source>
        <tissue evidence="12">Brain</tissue>
    </source>
</reference>
<feature type="transmembrane region" description="Helical" evidence="10">
    <location>
        <begin position="88"/>
        <end position="112"/>
    </location>
</feature>
<proteinExistence type="inferred from homology"/>
<dbReference type="GO" id="GO:0005886">
    <property type="term" value="C:plasma membrane"/>
    <property type="evidence" value="ECO:0007669"/>
    <property type="project" value="UniProtKB-SubCell"/>
</dbReference>
<keyword evidence="6 10" id="KW-0812">Transmembrane</keyword>
<dbReference type="GO" id="GO:0005923">
    <property type="term" value="C:bicellular tight junction"/>
    <property type="evidence" value="ECO:0007669"/>
    <property type="project" value="UniProtKB-SubCell"/>
</dbReference>
<dbReference type="EMBL" id="JAAVVJ010000014">
    <property type="protein sequence ID" value="KAF7207178.1"/>
    <property type="molecule type" value="Genomic_DNA"/>
</dbReference>
<evidence type="ECO:0000256" key="8">
    <source>
        <dbReference type="ARBA" id="ARBA00022989"/>
    </source>
</evidence>
<dbReference type="PRINTS" id="PR01077">
    <property type="entry name" value="CLAUDIN"/>
</dbReference>